<evidence type="ECO:0000259" key="2">
    <source>
        <dbReference type="Pfam" id="PF26616"/>
    </source>
</evidence>
<reference evidence="3 4" key="1">
    <citation type="submission" date="2018-05" db="EMBL/GenBank/DDBJ databases">
        <title>Genome sequencing and assembly of the regulated plant pathogen Lachnellula willkommii and related sister species for the development of diagnostic species identification markers.</title>
        <authorList>
            <person name="Giroux E."/>
            <person name="Bilodeau G."/>
        </authorList>
    </citation>
    <scope>NUCLEOTIDE SEQUENCE [LARGE SCALE GENOMIC DNA]</scope>
    <source>
        <strain evidence="3 4">CBS 268.59</strain>
    </source>
</reference>
<evidence type="ECO:0000313" key="4">
    <source>
        <dbReference type="Proteomes" id="UP000469558"/>
    </source>
</evidence>
<dbReference type="Gene3D" id="1.20.58.340">
    <property type="entry name" value="Magnesium transport protein CorA, transmembrane region"/>
    <property type="match status" value="1"/>
</dbReference>
<feature type="transmembrane region" description="Helical" evidence="1">
    <location>
        <begin position="422"/>
        <end position="444"/>
    </location>
</feature>
<proteinExistence type="predicted"/>
<keyword evidence="4" id="KW-1185">Reference proteome</keyword>
<dbReference type="AlphaFoldDB" id="A0A8T9C9S9"/>
<sequence>MSLKISRDMLMILLTHHQVMISFLDFIFPFGMQEFPEDFYFSGLREETRLSQPATGLVISQLGRSGRDIRLCYNLKSVERSLDQHWPWEPFTIPFDVEHGKAFWIIVKGSKIIKKRIQDSTAPGAVGPSDLKRFGSDCEAMASSLEAHLVLADWCDEEWRWYMNYLEERLHAATRQTLSKSIETEPSIYESPIRHSSRANRAPSALRRLAATAKKRFSTRLVNSTVDSAVPLTTILTEPPSSPPPPPPLVQWLEEKANEVSPVLDANIDILKELSEHYRSVLTSVDCPEELQSGCEAYLKNFEKRIKSIVTDLERQKQRSLGLLALFTNRKNMLYEVSNKLAAETSRVYAKRAQLSTDRMERMAETMFDIANKTQQETVSMRIITLVTLFFLPGTFISTIMSTDIIQFQDNVKEYQWGALNWYMAVTIPFMAATFVAWYGFYWWAARGEKVAAAERADIEKQAGSDLSVI</sequence>
<gene>
    <name evidence="3" type="ORF">LSUE1_G004244</name>
</gene>
<keyword evidence="1" id="KW-0812">Transmembrane</keyword>
<dbReference type="Proteomes" id="UP000469558">
    <property type="component" value="Unassembled WGS sequence"/>
</dbReference>
<organism evidence="3 4">
    <name type="scientific">Lachnellula suecica</name>
    <dbReference type="NCBI Taxonomy" id="602035"/>
    <lineage>
        <taxon>Eukaryota</taxon>
        <taxon>Fungi</taxon>
        <taxon>Dikarya</taxon>
        <taxon>Ascomycota</taxon>
        <taxon>Pezizomycotina</taxon>
        <taxon>Leotiomycetes</taxon>
        <taxon>Helotiales</taxon>
        <taxon>Lachnaceae</taxon>
        <taxon>Lachnellula</taxon>
    </lineage>
</organism>
<feature type="domain" description="CorA-like transporter" evidence="2">
    <location>
        <begin position="2"/>
        <end position="177"/>
    </location>
</feature>
<evidence type="ECO:0000313" key="3">
    <source>
        <dbReference type="EMBL" id="TVY76116.1"/>
    </source>
</evidence>
<keyword evidence="1" id="KW-1133">Transmembrane helix</keyword>
<dbReference type="OrthoDB" id="5396681at2759"/>
<name>A0A8T9C9S9_9HELO</name>
<accession>A0A8T9C9S9</accession>
<keyword evidence="1" id="KW-0472">Membrane</keyword>
<dbReference type="EMBL" id="QGMK01000860">
    <property type="protein sequence ID" value="TVY76116.1"/>
    <property type="molecule type" value="Genomic_DNA"/>
</dbReference>
<protein>
    <recommendedName>
        <fullName evidence="2">CorA-like transporter domain-containing protein</fullName>
    </recommendedName>
</protein>
<feature type="transmembrane region" description="Helical" evidence="1">
    <location>
        <begin position="383"/>
        <end position="402"/>
    </location>
</feature>
<dbReference type="InterPro" id="IPR058257">
    <property type="entry name" value="CorA-like_dom"/>
</dbReference>
<dbReference type="Pfam" id="PF26616">
    <property type="entry name" value="CorA-like"/>
    <property type="match status" value="1"/>
</dbReference>
<comment type="caution">
    <text evidence="3">The sequence shown here is derived from an EMBL/GenBank/DDBJ whole genome shotgun (WGS) entry which is preliminary data.</text>
</comment>
<evidence type="ECO:0000256" key="1">
    <source>
        <dbReference type="SAM" id="Phobius"/>
    </source>
</evidence>